<feature type="compositionally biased region" description="Polar residues" evidence="1">
    <location>
        <begin position="10"/>
        <end position="29"/>
    </location>
</feature>
<feature type="region of interest" description="Disordered" evidence="1">
    <location>
        <begin position="1"/>
        <end position="30"/>
    </location>
</feature>
<evidence type="ECO:0000313" key="3">
    <source>
        <dbReference type="Proteomes" id="UP000784294"/>
    </source>
</evidence>
<proteinExistence type="predicted"/>
<evidence type="ECO:0000313" key="2">
    <source>
        <dbReference type="EMBL" id="VEL07781.1"/>
    </source>
</evidence>
<sequence length="246" mass="26273">MTNWLPRPQSDCSEPAPQSTTGVDSQCQDSKPGAIFFLPSRQHSFSTCSPATPTSPQIERIDRPDSPLCFSSTSSVANPVPDAKLYLHQQLGLLVSPTSSSPASLPLETSAETKSLMHSIFMQSTDDRAYGEIHAPTSEVISIRVAQRRVSSLHSISTPSSSVSSYSSSSRGSSASLRSSFRHHIPVASSATSAPSSDVVLNSKGRLSSITGKMEDKSLISRALRPYASESEANVADEKKFSKSLP</sequence>
<reference evidence="2" key="1">
    <citation type="submission" date="2018-11" db="EMBL/GenBank/DDBJ databases">
        <authorList>
            <consortium name="Pathogen Informatics"/>
        </authorList>
    </citation>
    <scope>NUCLEOTIDE SEQUENCE</scope>
</reference>
<comment type="caution">
    <text evidence="2">The sequence shown here is derived from an EMBL/GenBank/DDBJ whole genome shotgun (WGS) entry which is preliminary data.</text>
</comment>
<protein>
    <submittedName>
        <fullName evidence="2">Uncharacterized protein</fullName>
    </submittedName>
</protein>
<keyword evidence="3" id="KW-1185">Reference proteome</keyword>
<accession>A0A448WBL1</accession>
<dbReference type="Proteomes" id="UP000784294">
    <property type="component" value="Unassembled WGS sequence"/>
</dbReference>
<organism evidence="2 3">
    <name type="scientific">Protopolystoma xenopodis</name>
    <dbReference type="NCBI Taxonomy" id="117903"/>
    <lineage>
        <taxon>Eukaryota</taxon>
        <taxon>Metazoa</taxon>
        <taxon>Spiralia</taxon>
        <taxon>Lophotrochozoa</taxon>
        <taxon>Platyhelminthes</taxon>
        <taxon>Monogenea</taxon>
        <taxon>Polyopisthocotylea</taxon>
        <taxon>Polystomatidea</taxon>
        <taxon>Polystomatidae</taxon>
        <taxon>Protopolystoma</taxon>
    </lineage>
</organism>
<evidence type="ECO:0000256" key="1">
    <source>
        <dbReference type="SAM" id="MobiDB-lite"/>
    </source>
</evidence>
<dbReference type="AlphaFoldDB" id="A0A448WBL1"/>
<gene>
    <name evidence="2" type="ORF">PXEA_LOCUS1221</name>
</gene>
<name>A0A448WBL1_9PLAT</name>
<dbReference type="EMBL" id="CAAALY010002462">
    <property type="protein sequence ID" value="VEL07781.1"/>
    <property type="molecule type" value="Genomic_DNA"/>
</dbReference>